<dbReference type="EMBL" id="JAGIZQ010000004">
    <property type="protein sequence ID" value="KAH6632293.1"/>
    <property type="molecule type" value="Genomic_DNA"/>
</dbReference>
<comment type="caution">
    <text evidence="1">The sequence shown here is derived from an EMBL/GenBank/DDBJ whole genome shotgun (WGS) entry which is preliminary data.</text>
</comment>
<keyword evidence="2" id="KW-1185">Reference proteome</keyword>
<dbReference type="Proteomes" id="UP000724584">
    <property type="component" value="Unassembled WGS sequence"/>
</dbReference>
<name>A0ACB7P884_9PEZI</name>
<sequence>MGDSWAYHLQALNEYVNGPTVDGLIDRGRWGSLVTKVKGQARALRQLGLAPWNELAPETKERLSSWSPVAKQLWESDFTEHRDAMVRAWIWHYLDDNLFSFAGGIQEQSLVPLSSPVWEHFRAFRRDLNVLLHDPKGFDNNLYQLQFYSWSRMAEHLVRKGLGQPDSVKAGDLVPHYKKHLRLIIQDGGNKLPDDAHDGDLEMHYGDVYDSAGGPPHWAIREVAKAALVAQYYVHGTKPGSYTLRFSPIGCGNIFGFHFDEDWMKLSSPIELPSSRPDSEEFPNVQLVSDPMLVVSGLDGLSYDKEFTCCAPMVVVAPWTFGGEEAAPFIYPGFEKGWEEALESGRQELRARMKKVEEDAKAGAEGADGPANNTISEAPRATQNHAPHEGKSEEQAEQLKD</sequence>
<accession>A0ACB7P884</accession>
<proteinExistence type="predicted"/>
<protein>
    <submittedName>
        <fullName evidence="1">Uncharacterized protein</fullName>
    </submittedName>
</protein>
<evidence type="ECO:0000313" key="1">
    <source>
        <dbReference type="EMBL" id="KAH6632293.1"/>
    </source>
</evidence>
<gene>
    <name evidence="1" type="ORF">F5144DRAFT_489514</name>
</gene>
<organism evidence="1 2">
    <name type="scientific">Chaetomium tenue</name>
    <dbReference type="NCBI Taxonomy" id="1854479"/>
    <lineage>
        <taxon>Eukaryota</taxon>
        <taxon>Fungi</taxon>
        <taxon>Dikarya</taxon>
        <taxon>Ascomycota</taxon>
        <taxon>Pezizomycotina</taxon>
        <taxon>Sordariomycetes</taxon>
        <taxon>Sordariomycetidae</taxon>
        <taxon>Sordariales</taxon>
        <taxon>Chaetomiaceae</taxon>
        <taxon>Chaetomium</taxon>
    </lineage>
</organism>
<evidence type="ECO:0000313" key="2">
    <source>
        <dbReference type="Proteomes" id="UP000724584"/>
    </source>
</evidence>
<reference evidence="1 2" key="1">
    <citation type="journal article" date="2021" name="Nat. Commun.">
        <title>Genetic determinants of endophytism in the Arabidopsis root mycobiome.</title>
        <authorList>
            <person name="Mesny F."/>
            <person name="Miyauchi S."/>
            <person name="Thiergart T."/>
            <person name="Pickel B."/>
            <person name="Atanasova L."/>
            <person name="Karlsson M."/>
            <person name="Huettel B."/>
            <person name="Barry K.W."/>
            <person name="Haridas S."/>
            <person name="Chen C."/>
            <person name="Bauer D."/>
            <person name="Andreopoulos W."/>
            <person name="Pangilinan J."/>
            <person name="LaButti K."/>
            <person name="Riley R."/>
            <person name="Lipzen A."/>
            <person name="Clum A."/>
            <person name="Drula E."/>
            <person name="Henrissat B."/>
            <person name="Kohler A."/>
            <person name="Grigoriev I.V."/>
            <person name="Martin F.M."/>
            <person name="Hacquard S."/>
        </authorList>
    </citation>
    <scope>NUCLEOTIDE SEQUENCE [LARGE SCALE GENOMIC DNA]</scope>
    <source>
        <strain evidence="1 2">MPI-SDFR-AT-0079</strain>
    </source>
</reference>